<feature type="transmembrane region" description="Helical" evidence="6">
    <location>
        <begin position="23"/>
        <end position="45"/>
    </location>
</feature>
<dbReference type="PANTHER" id="PTHR33529:SF6">
    <property type="entry name" value="YJGP_YJGQ FAMILY PERMEASE"/>
    <property type="match status" value="1"/>
</dbReference>
<dbReference type="GO" id="GO:0043190">
    <property type="term" value="C:ATP-binding cassette (ABC) transporter complex"/>
    <property type="evidence" value="ECO:0007669"/>
    <property type="project" value="InterPro"/>
</dbReference>
<protein>
    <submittedName>
        <fullName evidence="7">Lipopolysaccharide export system permease protein</fullName>
    </submittedName>
</protein>
<feature type="transmembrane region" description="Helical" evidence="6">
    <location>
        <begin position="120"/>
        <end position="145"/>
    </location>
</feature>
<keyword evidence="3 6" id="KW-0812">Transmembrane</keyword>
<evidence type="ECO:0000256" key="2">
    <source>
        <dbReference type="ARBA" id="ARBA00022475"/>
    </source>
</evidence>
<dbReference type="Pfam" id="PF03739">
    <property type="entry name" value="LptF_LptG"/>
    <property type="match status" value="1"/>
</dbReference>
<dbReference type="AlphaFoldDB" id="A0A2T5U3C3"/>
<feature type="transmembrane region" description="Helical" evidence="6">
    <location>
        <begin position="357"/>
        <end position="375"/>
    </location>
</feature>
<evidence type="ECO:0000313" key="8">
    <source>
        <dbReference type="Proteomes" id="UP000244013"/>
    </source>
</evidence>
<evidence type="ECO:0000313" key="7">
    <source>
        <dbReference type="EMBL" id="PTW46004.1"/>
    </source>
</evidence>
<accession>A0A2T5U3C3</accession>
<organism evidence="7 8">
    <name type="scientific">Sphingomonas faeni</name>
    <dbReference type="NCBI Taxonomy" id="185950"/>
    <lineage>
        <taxon>Bacteria</taxon>
        <taxon>Pseudomonadati</taxon>
        <taxon>Pseudomonadota</taxon>
        <taxon>Alphaproteobacteria</taxon>
        <taxon>Sphingomonadales</taxon>
        <taxon>Sphingomonadaceae</taxon>
        <taxon>Sphingomonas</taxon>
    </lineage>
</organism>
<reference evidence="7 8" key="1">
    <citation type="submission" date="2018-04" db="EMBL/GenBank/DDBJ databases">
        <title>Genomic Encyclopedia of Type Strains, Phase III (KMG-III): the genomes of soil and plant-associated and newly described type strains.</title>
        <authorList>
            <person name="Whitman W."/>
        </authorList>
    </citation>
    <scope>NUCLEOTIDE SEQUENCE [LARGE SCALE GENOMIC DNA]</scope>
    <source>
        <strain evidence="7 8">MA-olki</strain>
    </source>
</reference>
<dbReference type="EMBL" id="QAYE01000006">
    <property type="protein sequence ID" value="PTW46004.1"/>
    <property type="molecule type" value="Genomic_DNA"/>
</dbReference>
<name>A0A2T5U3C3_9SPHN</name>
<gene>
    <name evidence="7" type="ORF">C8J25_106257</name>
</gene>
<keyword evidence="4 6" id="KW-1133">Transmembrane helix</keyword>
<evidence type="ECO:0000256" key="4">
    <source>
        <dbReference type="ARBA" id="ARBA00022989"/>
    </source>
</evidence>
<dbReference type="GO" id="GO:0055085">
    <property type="term" value="P:transmembrane transport"/>
    <property type="evidence" value="ECO:0007669"/>
    <property type="project" value="InterPro"/>
</dbReference>
<keyword evidence="2" id="KW-1003">Cell membrane</keyword>
<comment type="subcellular location">
    <subcellularLocation>
        <location evidence="1">Cell membrane</location>
        <topology evidence="1">Multi-pass membrane protein</topology>
    </subcellularLocation>
</comment>
<feature type="transmembrane region" description="Helical" evidence="6">
    <location>
        <begin position="294"/>
        <end position="315"/>
    </location>
</feature>
<evidence type="ECO:0000256" key="5">
    <source>
        <dbReference type="ARBA" id="ARBA00023136"/>
    </source>
</evidence>
<sequence>MRPYTRATQHTEPNPRMKSIDRYMARLIAVPLFSTLLIAVMLFVLDRMLGLFNFVATQGGPISVVWRMLANLLPEYLGLGIPIGLMLGILLAFRRLSTSSELDVLRGVGMSYNRLLRVPYMYTIALALLNLAIVGYVQPIARYYYEGLRFELRTGALGASIKVGEFTNLGSKMTLRIEESKDKGRELSGIFVHAQSPNGDWLGVTAEKGKFLATDDPNVIIFRLANGTLVHNRPEFKTPRVLTFTSHDLPINLPKFESFRVRGGRNLEYTLPELAKQGQRGKTLEQRDGSRSEFHFRLAEVATMFLLPLLALALGVPPKRSSSALGVFLSIVMIVTYHKVNQYAADVGELGRIDPIIALWVPFTIFAGLILWMYYTIAYVPGGQPIGALERVFSKTFKAITKRIPGFRKSKAA</sequence>
<evidence type="ECO:0000256" key="1">
    <source>
        <dbReference type="ARBA" id="ARBA00004651"/>
    </source>
</evidence>
<dbReference type="GO" id="GO:0015920">
    <property type="term" value="P:lipopolysaccharide transport"/>
    <property type="evidence" value="ECO:0007669"/>
    <property type="project" value="TreeGrafter"/>
</dbReference>
<dbReference type="InterPro" id="IPR030922">
    <property type="entry name" value="LptF"/>
</dbReference>
<feature type="transmembrane region" description="Helical" evidence="6">
    <location>
        <begin position="76"/>
        <end position="93"/>
    </location>
</feature>
<dbReference type="PANTHER" id="PTHR33529">
    <property type="entry name" value="SLR0882 PROTEIN-RELATED"/>
    <property type="match status" value="1"/>
</dbReference>
<dbReference type="InterPro" id="IPR005495">
    <property type="entry name" value="LptG/LptF_permease"/>
</dbReference>
<keyword evidence="5 6" id="KW-0472">Membrane</keyword>
<evidence type="ECO:0000256" key="3">
    <source>
        <dbReference type="ARBA" id="ARBA00022692"/>
    </source>
</evidence>
<dbReference type="NCBIfam" id="TIGR04407">
    <property type="entry name" value="LptF_YjgP"/>
    <property type="match status" value="1"/>
</dbReference>
<dbReference type="Proteomes" id="UP000244013">
    <property type="component" value="Unassembled WGS sequence"/>
</dbReference>
<evidence type="ECO:0000256" key="6">
    <source>
        <dbReference type="SAM" id="Phobius"/>
    </source>
</evidence>
<proteinExistence type="predicted"/>
<feature type="transmembrane region" description="Helical" evidence="6">
    <location>
        <begin position="321"/>
        <end position="337"/>
    </location>
</feature>
<comment type="caution">
    <text evidence="7">The sequence shown here is derived from an EMBL/GenBank/DDBJ whole genome shotgun (WGS) entry which is preliminary data.</text>
</comment>